<name>A0A553IA27_9PEZI</name>
<evidence type="ECO:0000313" key="2">
    <source>
        <dbReference type="Proteomes" id="UP000319160"/>
    </source>
</evidence>
<keyword evidence="2" id="KW-1185">Reference proteome</keyword>
<sequence>MELIIGPDRDLPAKRGVHQRKAGTLGEGGAHLVIWAPMGRGMGGPWDQTHGVKKRGVEDGIMGRSIGIWTGH</sequence>
<proteinExistence type="predicted"/>
<dbReference type="Proteomes" id="UP000319160">
    <property type="component" value="Unassembled WGS sequence"/>
</dbReference>
<dbReference type="EMBL" id="VFLP01000007">
    <property type="protein sequence ID" value="TRX97044.1"/>
    <property type="molecule type" value="Genomic_DNA"/>
</dbReference>
<accession>A0A553IA27</accession>
<evidence type="ECO:0000313" key="1">
    <source>
        <dbReference type="EMBL" id="TRX97044.1"/>
    </source>
</evidence>
<reference evidence="2" key="1">
    <citation type="submission" date="2019-06" db="EMBL/GenBank/DDBJ databases">
        <title>Draft genome sequence of the griseofulvin-producing fungus Xylaria cubensis strain G536.</title>
        <authorList>
            <person name="Mead M.E."/>
            <person name="Raja H.A."/>
            <person name="Steenwyk J.L."/>
            <person name="Knowles S.L."/>
            <person name="Oberlies N.H."/>
            <person name="Rokas A."/>
        </authorList>
    </citation>
    <scope>NUCLEOTIDE SEQUENCE [LARGE SCALE GENOMIC DNA]</scope>
    <source>
        <strain evidence="2">G536</strain>
    </source>
</reference>
<gene>
    <name evidence="1" type="ORF">FHL15_001838</name>
</gene>
<comment type="caution">
    <text evidence="1">The sequence shown here is derived from an EMBL/GenBank/DDBJ whole genome shotgun (WGS) entry which is preliminary data.</text>
</comment>
<protein>
    <submittedName>
        <fullName evidence="1">Uncharacterized protein</fullName>
    </submittedName>
</protein>
<dbReference type="AlphaFoldDB" id="A0A553IA27"/>
<organism evidence="1 2">
    <name type="scientific">Xylaria flabelliformis</name>
    <dbReference type="NCBI Taxonomy" id="2512241"/>
    <lineage>
        <taxon>Eukaryota</taxon>
        <taxon>Fungi</taxon>
        <taxon>Dikarya</taxon>
        <taxon>Ascomycota</taxon>
        <taxon>Pezizomycotina</taxon>
        <taxon>Sordariomycetes</taxon>
        <taxon>Xylariomycetidae</taxon>
        <taxon>Xylariales</taxon>
        <taxon>Xylariaceae</taxon>
        <taxon>Xylaria</taxon>
    </lineage>
</organism>